<organism evidence="1 2">
    <name type="scientific">Malassezia vespertilionis</name>
    <dbReference type="NCBI Taxonomy" id="2020962"/>
    <lineage>
        <taxon>Eukaryota</taxon>
        <taxon>Fungi</taxon>
        <taxon>Dikarya</taxon>
        <taxon>Basidiomycota</taxon>
        <taxon>Ustilaginomycotina</taxon>
        <taxon>Malasseziomycetes</taxon>
        <taxon>Malasseziales</taxon>
        <taxon>Malasseziaceae</taxon>
        <taxon>Malassezia</taxon>
    </lineage>
</organism>
<name>A0A2N1JC92_9BASI</name>
<dbReference type="InterPro" id="IPR027850">
    <property type="entry name" value="DUF4504"/>
</dbReference>
<keyword evidence="2" id="KW-1185">Reference proteome</keyword>
<reference evidence="1 2" key="1">
    <citation type="submission" date="2017-10" db="EMBL/GenBank/DDBJ databases">
        <title>A novel species of cold-tolerant Malassezia isolated from bats.</title>
        <authorList>
            <person name="Lorch J.M."/>
            <person name="Palmer J.M."/>
            <person name="Vanderwolf K.J."/>
            <person name="Schmidt K.Z."/>
            <person name="Verant M.L."/>
            <person name="Weller T.J."/>
            <person name="Blehert D.S."/>
        </authorList>
    </citation>
    <scope>NUCLEOTIDE SEQUENCE [LARGE SCALE GENOMIC DNA]</scope>
    <source>
        <strain evidence="1 2">NWHC:44797-103</strain>
    </source>
</reference>
<evidence type="ECO:0000313" key="1">
    <source>
        <dbReference type="EMBL" id="PKI84168.1"/>
    </source>
</evidence>
<dbReference type="PANTHER" id="PTHR31366:SF2">
    <property type="entry name" value="UPF0739 PROTEIN C1ORF74"/>
    <property type="match status" value="1"/>
</dbReference>
<dbReference type="OrthoDB" id="3343201at2759"/>
<dbReference type="Proteomes" id="UP000232875">
    <property type="component" value="Unassembled WGS sequence"/>
</dbReference>
<gene>
    <name evidence="1" type="ORF">MVES_001942</name>
</gene>
<dbReference type="AlphaFoldDB" id="A0A2N1JC92"/>
<dbReference type="PANTHER" id="PTHR31366">
    <property type="entry name" value="UPF0739 PROTEIN C1ORF74"/>
    <property type="match status" value="1"/>
</dbReference>
<proteinExistence type="predicted"/>
<evidence type="ECO:0000313" key="2">
    <source>
        <dbReference type="Proteomes" id="UP000232875"/>
    </source>
</evidence>
<accession>A0A2N1JC92</accession>
<sequence length="280" mass="30983">MQELPALAQDLAKGIREGQGRMKVPRPALERLAVDIALVASKVRRATLIDAFAPTLATCLAWAALFEMRDDLEDIIFVLYAPAQQVFAVNRKCMLESELPSPVFVCVSLNAPLQIIDMPDGAHTIWQHIKRGCAESTGPSVALLTSADIDARRCGIAACGMLLEYPVVYALEAGDISLRLHTNLSRKDVHLWDEAQDWTPLATCLTDVDLHLITVRLQNVPTISSPHTWIAFSIPHALPQGEALLLETRAWLATLQLRFSRDKVQVVIENKTVHMDRVAL</sequence>
<dbReference type="EMBL" id="KZ454990">
    <property type="protein sequence ID" value="PKI84168.1"/>
    <property type="molecule type" value="Genomic_DNA"/>
</dbReference>
<protein>
    <submittedName>
        <fullName evidence="1">Uncharacterized protein</fullName>
    </submittedName>
</protein>